<sequence>MKGAGWLIFLLGSAGSLLWLWRRNAAENQHMAEMLGLSPVQDAAWEDVDEPARGVALRTQRPILRGSIRGYTATVWQRGYYLQQNDSRFYLRTPFYTLAFELPAPAPVRLTFEPTGLQEDVPPLASLWPVVRAGDPDFDASVRVTSPQPTEAGASLSSELRRAAMDFFARFACDNPTDYPFDVRRAVLGWLEVEDSQVTYTTFSVPEKLSACARRMQCALPLMDALAQAAMSV</sequence>
<name>A0A2M8QDY6_9CHLR</name>
<gene>
    <name evidence="1" type="ORF">CUN48_05775</name>
</gene>
<dbReference type="AlphaFoldDB" id="A0A2M8QDY6"/>
<dbReference type="EMBL" id="PGTN01000027">
    <property type="protein sequence ID" value="PJF48016.1"/>
    <property type="molecule type" value="Genomic_DNA"/>
</dbReference>
<organism evidence="1 2">
    <name type="scientific">Candidatus Thermofonsia Clade 3 bacterium</name>
    <dbReference type="NCBI Taxonomy" id="2364212"/>
    <lineage>
        <taxon>Bacteria</taxon>
        <taxon>Bacillati</taxon>
        <taxon>Chloroflexota</taxon>
        <taxon>Candidatus Thermofontia</taxon>
        <taxon>Candidatus Thermofonsia Clade 3</taxon>
    </lineage>
</organism>
<comment type="caution">
    <text evidence="1">The sequence shown here is derived from an EMBL/GenBank/DDBJ whole genome shotgun (WGS) entry which is preliminary data.</text>
</comment>
<evidence type="ECO:0000313" key="1">
    <source>
        <dbReference type="EMBL" id="PJF48016.1"/>
    </source>
</evidence>
<dbReference type="Proteomes" id="UP000230790">
    <property type="component" value="Unassembled WGS sequence"/>
</dbReference>
<reference evidence="1 2" key="1">
    <citation type="submission" date="2017-11" db="EMBL/GenBank/DDBJ databases">
        <title>Evolution of Phototrophy in the Chloroflexi Phylum Driven by Horizontal Gene Transfer.</title>
        <authorList>
            <person name="Ward L.M."/>
            <person name="Hemp J."/>
            <person name="Shih P.M."/>
            <person name="Mcglynn S.E."/>
            <person name="Fischer W."/>
        </authorList>
    </citation>
    <scope>NUCLEOTIDE SEQUENCE [LARGE SCALE GENOMIC DNA]</scope>
    <source>
        <strain evidence="1">JP3_7</strain>
    </source>
</reference>
<evidence type="ECO:0000313" key="2">
    <source>
        <dbReference type="Proteomes" id="UP000230790"/>
    </source>
</evidence>
<protein>
    <recommendedName>
        <fullName evidence="3">DUF3137 domain-containing protein</fullName>
    </recommendedName>
</protein>
<evidence type="ECO:0008006" key="3">
    <source>
        <dbReference type="Google" id="ProtNLM"/>
    </source>
</evidence>
<proteinExistence type="predicted"/>
<accession>A0A2M8QDY6</accession>